<keyword evidence="4 6" id="KW-0975">Bacterial flagellum</keyword>
<protein>
    <recommendedName>
        <fullName evidence="3 6">Flagellar basal body rod protein FlgB</fullName>
    </recommendedName>
</protein>
<keyword evidence="8" id="KW-0969">Cilium</keyword>
<feature type="domain" description="Flagellar basal body rod protein N-terminal" evidence="7">
    <location>
        <begin position="14"/>
        <end position="38"/>
    </location>
</feature>
<evidence type="ECO:0000256" key="3">
    <source>
        <dbReference type="ARBA" id="ARBA00014376"/>
    </source>
</evidence>
<dbReference type="PANTHER" id="PTHR30435">
    <property type="entry name" value="FLAGELLAR PROTEIN"/>
    <property type="match status" value="1"/>
</dbReference>
<organism evidence="8 9">
    <name type="scientific">Hypnocyclicus thermotrophus</name>
    <dbReference type="NCBI Taxonomy" id="1627895"/>
    <lineage>
        <taxon>Bacteria</taxon>
        <taxon>Fusobacteriati</taxon>
        <taxon>Fusobacteriota</taxon>
        <taxon>Fusobacteriia</taxon>
        <taxon>Fusobacteriales</taxon>
        <taxon>Fusobacteriaceae</taxon>
        <taxon>Hypnocyclicus</taxon>
    </lineage>
</organism>
<keyword evidence="8" id="KW-0966">Cell projection</keyword>
<dbReference type="Proteomes" id="UP000294678">
    <property type="component" value="Unassembled WGS sequence"/>
</dbReference>
<gene>
    <name evidence="8" type="ORF">EV215_1485</name>
</gene>
<comment type="similarity">
    <text evidence="2 6">Belongs to the flagella basal body rod proteins family.</text>
</comment>
<dbReference type="RefSeq" id="WP_134113355.1">
    <property type="nucleotide sequence ID" value="NZ_SOBG01000006.1"/>
</dbReference>
<evidence type="ECO:0000313" key="9">
    <source>
        <dbReference type="Proteomes" id="UP000294678"/>
    </source>
</evidence>
<evidence type="ECO:0000256" key="2">
    <source>
        <dbReference type="ARBA" id="ARBA00009677"/>
    </source>
</evidence>
<dbReference type="InterPro" id="IPR006300">
    <property type="entry name" value="FlgB"/>
</dbReference>
<dbReference type="InterPro" id="IPR019776">
    <property type="entry name" value="Flagellar_basal_body_rod_CS"/>
</dbReference>
<comment type="subunit">
    <text evidence="6">The basal body constitutes a major portion of the flagellar organelle and consists of a number of rings mounted on a central rod.</text>
</comment>
<sequence>MKLFDNRFTILEKGLDAYNKRAEAIANNIANVNTPNYKRKDIEFEKYLNTALGENKSLEGVTTNSKHIKINTLNIKEIKPLEVVEKNTIMRNDKNNVDIEKEKVEQAKNNIRYQTAITRISQDFTLLKSVIKSK</sequence>
<evidence type="ECO:0000256" key="4">
    <source>
        <dbReference type="ARBA" id="ARBA00023143"/>
    </source>
</evidence>
<name>A0AA46DXV0_9FUSO</name>
<dbReference type="GO" id="GO:0071978">
    <property type="term" value="P:bacterial-type flagellum-dependent swarming motility"/>
    <property type="evidence" value="ECO:0007669"/>
    <property type="project" value="TreeGrafter"/>
</dbReference>
<evidence type="ECO:0000259" key="7">
    <source>
        <dbReference type="Pfam" id="PF00460"/>
    </source>
</evidence>
<dbReference type="PANTHER" id="PTHR30435:SF12">
    <property type="entry name" value="FLAGELLAR BASAL BODY ROD PROTEIN FLGB"/>
    <property type="match status" value="1"/>
</dbReference>
<accession>A0AA46DXV0</accession>
<comment type="subcellular location">
    <subcellularLocation>
        <location evidence="1 6">Bacterial flagellum basal body</location>
    </subcellularLocation>
</comment>
<evidence type="ECO:0000256" key="6">
    <source>
        <dbReference type="PIRNR" id="PIRNR002889"/>
    </source>
</evidence>
<dbReference type="PROSITE" id="PS00588">
    <property type="entry name" value="FLAGELLA_BB_ROD"/>
    <property type="match status" value="1"/>
</dbReference>
<dbReference type="GO" id="GO:0030694">
    <property type="term" value="C:bacterial-type flagellum basal body, rod"/>
    <property type="evidence" value="ECO:0007669"/>
    <property type="project" value="InterPro"/>
</dbReference>
<evidence type="ECO:0000256" key="1">
    <source>
        <dbReference type="ARBA" id="ARBA00004117"/>
    </source>
</evidence>
<keyword evidence="8" id="KW-0282">Flagellum</keyword>
<reference evidence="8 9" key="1">
    <citation type="submission" date="2019-03" db="EMBL/GenBank/DDBJ databases">
        <title>Genomic Encyclopedia of Type Strains, Phase IV (KMG-IV): sequencing the most valuable type-strain genomes for metagenomic binning, comparative biology and taxonomic classification.</title>
        <authorList>
            <person name="Goeker M."/>
        </authorList>
    </citation>
    <scope>NUCLEOTIDE SEQUENCE [LARGE SCALE GENOMIC DNA]</scope>
    <source>
        <strain evidence="8 9">DSM 100055</strain>
    </source>
</reference>
<dbReference type="Pfam" id="PF00460">
    <property type="entry name" value="Flg_bb_rod"/>
    <property type="match status" value="1"/>
</dbReference>
<comment type="function">
    <text evidence="5 6">Structural component of flagellum, the bacterial motility apparatus. Part of the rod structure of flagellar basal body.</text>
</comment>
<evidence type="ECO:0000256" key="5">
    <source>
        <dbReference type="ARBA" id="ARBA00024934"/>
    </source>
</evidence>
<dbReference type="EMBL" id="SOBG01000006">
    <property type="protein sequence ID" value="TDT69143.1"/>
    <property type="molecule type" value="Genomic_DNA"/>
</dbReference>
<dbReference type="AlphaFoldDB" id="A0AA46DXV0"/>
<comment type="caution">
    <text evidence="8">The sequence shown here is derived from an EMBL/GenBank/DDBJ whole genome shotgun (WGS) entry which is preliminary data.</text>
</comment>
<keyword evidence="9" id="KW-1185">Reference proteome</keyword>
<dbReference type="NCBIfam" id="TIGR01396">
    <property type="entry name" value="FlgB"/>
    <property type="match status" value="1"/>
</dbReference>
<dbReference type="PIRSF" id="PIRSF002889">
    <property type="entry name" value="Rod_FlgB"/>
    <property type="match status" value="1"/>
</dbReference>
<evidence type="ECO:0000313" key="8">
    <source>
        <dbReference type="EMBL" id="TDT69143.1"/>
    </source>
</evidence>
<dbReference type="InterPro" id="IPR001444">
    <property type="entry name" value="Flag_bb_rod_N"/>
</dbReference>
<proteinExistence type="inferred from homology"/>